<dbReference type="RefSeq" id="WP_343919455.1">
    <property type="nucleotide sequence ID" value="NZ_BAAAJT010000002.1"/>
</dbReference>
<organism evidence="1 2">
    <name type="scientific">Nocardioides aestuarii</name>
    <dbReference type="NCBI Taxonomy" id="252231"/>
    <lineage>
        <taxon>Bacteria</taxon>
        <taxon>Bacillati</taxon>
        <taxon>Actinomycetota</taxon>
        <taxon>Actinomycetes</taxon>
        <taxon>Propionibacteriales</taxon>
        <taxon>Nocardioidaceae</taxon>
        <taxon>Nocardioides</taxon>
    </lineage>
</organism>
<protein>
    <recommendedName>
        <fullName evidence="3">Polysaccharide chain length determinant N-terminal domain-containing protein</fullName>
    </recommendedName>
</protein>
<proteinExistence type="predicted"/>
<evidence type="ECO:0008006" key="3">
    <source>
        <dbReference type="Google" id="ProtNLM"/>
    </source>
</evidence>
<dbReference type="InterPro" id="IPR050445">
    <property type="entry name" value="Bact_polysacc_biosynth/exp"/>
</dbReference>
<evidence type="ECO:0000313" key="2">
    <source>
        <dbReference type="Proteomes" id="UP001597351"/>
    </source>
</evidence>
<reference evidence="2" key="1">
    <citation type="journal article" date="2019" name="Int. J. Syst. Evol. Microbiol.">
        <title>The Global Catalogue of Microorganisms (GCM) 10K type strain sequencing project: providing services to taxonomists for standard genome sequencing and annotation.</title>
        <authorList>
            <consortium name="The Broad Institute Genomics Platform"/>
            <consortium name="The Broad Institute Genome Sequencing Center for Infectious Disease"/>
            <person name="Wu L."/>
            <person name="Ma J."/>
        </authorList>
    </citation>
    <scope>NUCLEOTIDE SEQUENCE [LARGE SCALE GENOMIC DNA]</scope>
    <source>
        <strain evidence="2">CGMCC 1.12477</strain>
    </source>
</reference>
<gene>
    <name evidence="1" type="ORF">ACFSDE_14030</name>
</gene>
<sequence length="279" mass="29671">MADLTPRPGLPLWSDHLRFLRRHRAVVEASVALGMLVGVVMALTQQATWSSTASISLTPVPVYVKTTADELVPPEVTIDTDAQLLGSPEVLGAIARELDVDPSEAADHLAVSASPQTHVLHVTVSGASATSAQAATAAATQAFVALRGETLGALAEEQLQQLRLAVTDRESELVGVTGRRIVLADDELQQEVNDLRTALEELEDARTNPAAVIDPADVPRTVDYPNLEVPVVSGAGLGLIAGLLLGAARDRLGTRAPPRRRAHHDHLFVTSHEDHHHAH</sequence>
<dbReference type="EMBL" id="JBHUGD010000003">
    <property type="protein sequence ID" value="MFD1947914.1"/>
    <property type="molecule type" value="Genomic_DNA"/>
</dbReference>
<dbReference type="Proteomes" id="UP001597351">
    <property type="component" value="Unassembled WGS sequence"/>
</dbReference>
<accession>A0ABW4TQY9</accession>
<comment type="caution">
    <text evidence="1">The sequence shown here is derived from an EMBL/GenBank/DDBJ whole genome shotgun (WGS) entry which is preliminary data.</text>
</comment>
<evidence type="ECO:0000313" key="1">
    <source>
        <dbReference type="EMBL" id="MFD1947914.1"/>
    </source>
</evidence>
<dbReference type="PANTHER" id="PTHR32309:SF31">
    <property type="entry name" value="CAPSULAR EXOPOLYSACCHARIDE FAMILY"/>
    <property type="match status" value="1"/>
</dbReference>
<name>A0ABW4TQY9_9ACTN</name>
<keyword evidence="2" id="KW-1185">Reference proteome</keyword>
<dbReference type="PANTHER" id="PTHR32309">
    <property type="entry name" value="TYROSINE-PROTEIN KINASE"/>
    <property type="match status" value="1"/>
</dbReference>